<organism evidence="2 3">
    <name type="scientific">Mucilaginibacter jinjuensis</name>
    <dbReference type="NCBI Taxonomy" id="1176721"/>
    <lineage>
        <taxon>Bacteria</taxon>
        <taxon>Pseudomonadati</taxon>
        <taxon>Bacteroidota</taxon>
        <taxon>Sphingobacteriia</taxon>
        <taxon>Sphingobacteriales</taxon>
        <taxon>Sphingobacteriaceae</taxon>
        <taxon>Mucilaginibacter</taxon>
    </lineage>
</organism>
<dbReference type="InterPro" id="IPR011050">
    <property type="entry name" value="Pectin_lyase_fold/virulence"/>
</dbReference>
<gene>
    <name evidence="2" type="ORF">PQO05_16530</name>
</gene>
<accession>A0ABY7T3G1</accession>
<keyword evidence="3" id="KW-1185">Reference proteome</keyword>
<dbReference type="RefSeq" id="WP_273628496.1">
    <property type="nucleotide sequence ID" value="NZ_CP117167.1"/>
</dbReference>
<protein>
    <recommendedName>
        <fullName evidence="4">Parallel beta helix pectate lyase-like protein</fullName>
    </recommendedName>
</protein>
<dbReference type="EMBL" id="CP117167">
    <property type="protein sequence ID" value="WCT10343.1"/>
    <property type="molecule type" value="Genomic_DNA"/>
</dbReference>
<evidence type="ECO:0000313" key="2">
    <source>
        <dbReference type="EMBL" id="WCT10343.1"/>
    </source>
</evidence>
<dbReference type="Proteomes" id="UP001216139">
    <property type="component" value="Chromosome"/>
</dbReference>
<evidence type="ECO:0000256" key="1">
    <source>
        <dbReference type="SAM" id="SignalP"/>
    </source>
</evidence>
<evidence type="ECO:0000313" key="3">
    <source>
        <dbReference type="Proteomes" id="UP001216139"/>
    </source>
</evidence>
<feature type="chain" id="PRO_5046565907" description="Parallel beta helix pectate lyase-like protein" evidence="1">
    <location>
        <begin position="18"/>
        <end position="483"/>
    </location>
</feature>
<sequence>MKKLKVISFCLSLFALASCSKKGADNAVVSVPLVQIGKPISNSGPLAAGTYKGTMLANQTYTVTGDITINAGDTLLIQKGVTINMTNGANFIVNGDLISLGTKDAPITITDPSKTKQVGPSTVAGDPAYVGGWGGIYCSNTANLVVIKYTHLDFGGAALKALPFPASAGLAAGNQYILYFENPKGVFIMEDSWMYGSPDDATRFYGGYYNIMRNTMEKCGSVGGDGFNAKGSSVGNMAYNLIIGGATNGTKTASDGTTAGECQFTMYNNTYVNDGYRNTGVYGARSGSVEIENNSRALVYNNLIVDCDFGVRIAGGPAGAKVYLADTTSSSTALIPKTAYGYNYYYVDNAAMAGQIVPTSVAQAVVTHPQATDIPNMAALLGPNYTFGLVYDGSSLVGKNNPMFVNYPLPAANNFWVTQASVDSYNFHLQQGSPAAGKGTTNAALIKPITTGIPVDPTFGSSEITMPGADMGCYQLNGTGNHH</sequence>
<name>A0ABY7T3G1_9SPHI</name>
<evidence type="ECO:0008006" key="4">
    <source>
        <dbReference type="Google" id="ProtNLM"/>
    </source>
</evidence>
<feature type="signal peptide" evidence="1">
    <location>
        <begin position="1"/>
        <end position="17"/>
    </location>
</feature>
<keyword evidence="1" id="KW-0732">Signal</keyword>
<proteinExistence type="predicted"/>
<dbReference type="SUPFAM" id="SSF51126">
    <property type="entry name" value="Pectin lyase-like"/>
    <property type="match status" value="1"/>
</dbReference>
<reference evidence="2 3" key="1">
    <citation type="submission" date="2023-02" db="EMBL/GenBank/DDBJ databases">
        <title>Genome sequence of Mucilaginibacter jinjuensis strain KACC 16571.</title>
        <authorList>
            <person name="Kim S."/>
            <person name="Heo J."/>
            <person name="Kwon S.-W."/>
        </authorList>
    </citation>
    <scope>NUCLEOTIDE SEQUENCE [LARGE SCALE GENOMIC DNA]</scope>
    <source>
        <strain evidence="2 3">KACC 16571</strain>
    </source>
</reference>
<dbReference type="PROSITE" id="PS51257">
    <property type="entry name" value="PROKAR_LIPOPROTEIN"/>
    <property type="match status" value="1"/>
</dbReference>